<dbReference type="Gene3D" id="6.10.250.3150">
    <property type="match status" value="1"/>
</dbReference>
<dbReference type="InterPro" id="IPR011055">
    <property type="entry name" value="Dup_hybrid_motif"/>
</dbReference>
<evidence type="ECO:0000313" key="5">
    <source>
        <dbReference type="Proteomes" id="UP001254608"/>
    </source>
</evidence>
<dbReference type="CDD" id="cd12797">
    <property type="entry name" value="M23_peptidase"/>
    <property type="match status" value="1"/>
</dbReference>
<dbReference type="InterPro" id="IPR016047">
    <property type="entry name" value="M23ase_b-sheet_dom"/>
</dbReference>
<keyword evidence="5" id="KW-1185">Reference proteome</keyword>
<sequence>MMRRRNPALLLALIIGLGAGWAANAQDSQGLSERAAELGKVQRRIAEVEKTLARDRGNRDSEARELRAAQREVAAAAADLNEIRARVQTQSDKVEAIRDRQHRETQRLAEQRHALGRQVRLAYQLGGQAQTRLLLNQEDPAELSRVSTWFDYLNRARAARIATIRQQLQVLLDLKATLVGELETLTVLRDEQQSRVSELDRRRLESANELAALESKLRSRGQELSQLQADERELRKLIESLQDALADVPPDFPSDNRPFAEQRGELPWPVRGTLLARFGQSKADGKLKWNGVWIAADENAPVRAVSAGRVAYVGWMHRYGLILVIEHGKGYFTLYGHNASVDKAAGETVRTGETIAQVGATGGQERPGLYFEIRKGSDPVDPQSWLAK</sequence>
<feature type="domain" description="M23ase beta-sheet core" evidence="3">
    <location>
        <begin position="289"/>
        <end position="382"/>
    </location>
</feature>
<dbReference type="Pfam" id="PF01551">
    <property type="entry name" value="Peptidase_M23"/>
    <property type="match status" value="1"/>
</dbReference>
<evidence type="ECO:0000256" key="1">
    <source>
        <dbReference type="SAM" id="Coils"/>
    </source>
</evidence>
<keyword evidence="1" id="KW-0175">Coiled coil</keyword>
<reference evidence="4 5" key="1">
    <citation type="submission" date="2023-09" db="EMBL/GenBank/DDBJ databases">
        <authorList>
            <person name="Rey-Velasco X."/>
        </authorList>
    </citation>
    <scope>NUCLEOTIDE SEQUENCE [LARGE SCALE GENOMIC DNA]</scope>
    <source>
        <strain evidence="4 5">W345</strain>
    </source>
</reference>
<dbReference type="Proteomes" id="UP001254608">
    <property type="component" value="Unassembled WGS sequence"/>
</dbReference>
<dbReference type="Gene3D" id="2.70.70.10">
    <property type="entry name" value="Glucose Permease (Domain IIA)"/>
    <property type="match status" value="1"/>
</dbReference>
<comment type="caution">
    <text evidence="4">The sequence shown here is derived from an EMBL/GenBank/DDBJ whole genome shotgun (WGS) entry which is preliminary data.</text>
</comment>
<evidence type="ECO:0000313" key="4">
    <source>
        <dbReference type="EMBL" id="MDT0495807.1"/>
    </source>
</evidence>
<dbReference type="EMBL" id="JAVRIC010000001">
    <property type="protein sequence ID" value="MDT0495807.1"/>
    <property type="molecule type" value="Genomic_DNA"/>
</dbReference>
<accession>A0ABU2WFD9</accession>
<evidence type="ECO:0000256" key="2">
    <source>
        <dbReference type="SAM" id="SignalP"/>
    </source>
</evidence>
<dbReference type="RefSeq" id="WP_311363201.1">
    <property type="nucleotide sequence ID" value="NZ_JAVRIC010000001.1"/>
</dbReference>
<feature type="coiled-coil region" evidence="1">
    <location>
        <begin position="59"/>
        <end position="100"/>
    </location>
</feature>
<keyword evidence="2" id="KW-0732">Signal</keyword>
<feature type="chain" id="PRO_5045213287" evidence="2">
    <location>
        <begin position="26"/>
        <end position="388"/>
    </location>
</feature>
<dbReference type="PANTHER" id="PTHR21666:SF270">
    <property type="entry name" value="MUREIN HYDROLASE ACTIVATOR ENVC"/>
    <property type="match status" value="1"/>
</dbReference>
<feature type="coiled-coil region" evidence="1">
    <location>
        <begin position="182"/>
        <end position="247"/>
    </location>
</feature>
<gene>
    <name evidence="4" type="ORF">RM530_00285</name>
</gene>
<protein>
    <submittedName>
        <fullName evidence="4">Peptidoglycan DD-metalloendopeptidase family protein</fullName>
    </submittedName>
</protein>
<name>A0ABU2WFD9_9GAMM</name>
<dbReference type="InterPro" id="IPR050570">
    <property type="entry name" value="Cell_wall_metabolism_enzyme"/>
</dbReference>
<proteinExistence type="predicted"/>
<organism evidence="4 5">
    <name type="scientific">Banduia mediterranea</name>
    <dbReference type="NCBI Taxonomy" id="3075609"/>
    <lineage>
        <taxon>Bacteria</taxon>
        <taxon>Pseudomonadati</taxon>
        <taxon>Pseudomonadota</taxon>
        <taxon>Gammaproteobacteria</taxon>
        <taxon>Nevskiales</taxon>
        <taxon>Algiphilaceae</taxon>
        <taxon>Banduia</taxon>
    </lineage>
</organism>
<dbReference type="PANTHER" id="PTHR21666">
    <property type="entry name" value="PEPTIDASE-RELATED"/>
    <property type="match status" value="1"/>
</dbReference>
<dbReference type="SUPFAM" id="SSF51261">
    <property type="entry name" value="Duplicated hybrid motif"/>
    <property type="match status" value="1"/>
</dbReference>
<feature type="signal peptide" evidence="2">
    <location>
        <begin position="1"/>
        <end position="25"/>
    </location>
</feature>
<evidence type="ECO:0000259" key="3">
    <source>
        <dbReference type="Pfam" id="PF01551"/>
    </source>
</evidence>